<gene>
    <name evidence="2" type="ORF">KUDE01_029580</name>
</gene>
<accession>A0AAD9F212</accession>
<feature type="signal peptide" evidence="1">
    <location>
        <begin position="1"/>
        <end position="18"/>
    </location>
</feature>
<dbReference type="EMBL" id="JASDAP010000020">
    <property type="protein sequence ID" value="KAK1885862.1"/>
    <property type="molecule type" value="Genomic_DNA"/>
</dbReference>
<evidence type="ECO:0000313" key="2">
    <source>
        <dbReference type="EMBL" id="KAK1885862.1"/>
    </source>
</evidence>
<feature type="chain" id="PRO_5042156625" evidence="1">
    <location>
        <begin position="19"/>
        <end position="215"/>
    </location>
</feature>
<dbReference type="Proteomes" id="UP001228049">
    <property type="component" value="Unassembled WGS sequence"/>
</dbReference>
<reference evidence="2" key="1">
    <citation type="submission" date="2023-04" db="EMBL/GenBank/DDBJ databases">
        <title>Chromosome-level genome of Chaenocephalus aceratus.</title>
        <authorList>
            <person name="Park H."/>
        </authorList>
    </citation>
    <scope>NUCLEOTIDE SEQUENCE</scope>
    <source>
        <strain evidence="2">DE</strain>
        <tissue evidence="2">Muscle</tissue>
    </source>
</reference>
<proteinExistence type="predicted"/>
<organism evidence="2 3">
    <name type="scientific">Dissostichus eleginoides</name>
    <name type="common">Patagonian toothfish</name>
    <name type="synonym">Dissostichus amissus</name>
    <dbReference type="NCBI Taxonomy" id="100907"/>
    <lineage>
        <taxon>Eukaryota</taxon>
        <taxon>Metazoa</taxon>
        <taxon>Chordata</taxon>
        <taxon>Craniata</taxon>
        <taxon>Vertebrata</taxon>
        <taxon>Euteleostomi</taxon>
        <taxon>Actinopterygii</taxon>
        <taxon>Neopterygii</taxon>
        <taxon>Teleostei</taxon>
        <taxon>Neoteleostei</taxon>
        <taxon>Acanthomorphata</taxon>
        <taxon>Eupercaria</taxon>
        <taxon>Perciformes</taxon>
        <taxon>Notothenioidei</taxon>
        <taxon>Nototheniidae</taxon>
        <taxon>Dissostichus</taxon>
    </lineage>
</organism>
<keyword evidence="1" id="KW-0732">Signal</keyword>
<keyword evidence="3" id="KW-1185">Reference proteome</keyword>
<comment type="caution">
    <text evidence="2">The sequence shown here is derived from an EMBL/GenBank/DDBJ whole genome shotgun (WGS) entry which is preliminary data.</text>
</comment>
<name>A0AAD9F212_DISEL</name>
<evidence type="ECO:0000313" key="3">
    <source>
        <dbReference type="Proteomes" id="UP001228049"/>
    </source>
</evidence>
<sequence length="215" mass="21674">MFCTLGVLFYTFALVVEGGVSSGSAEALANVGVNNNRAAAGNNANTGGPNGIPLNGAPLVGHLVQLGGSFFIQPVRNQVGQPPLQQLIPIGALQQGGAFLVGQGGAGANVNPQGQLTQVAGGGPVTLFAVLPQRNAGGLPQGSLLTPGQVQLISLAGLNNQPQPGVAGGRAAGGVRFQRSVAARLRRTQPPVMKVVAVDEDEECSGTDLEEKQAK</sequence>
<dbReference type="AlphaFoldDB" id="A0AAD9F212"/>
<protein>
    <submittedName>
        <fullName evidence="2">Phosphoribosylformylglycinamidine synthase subunit PurL</fullName>
    </submittedName>
</protein>
<evidence type="ECO:0000256" key="1">
    <source>
        <dbReference type="SAM" id="SignalP"/>
    </source>
</evidence>